<organism evidence="2 3">
    <name type="scientific">Xenopus laevis</name>
    <name type="common">African clawed frog</name>
    <dbReference type="NCBI Taxonomy" id="8355"/>
    <lineage>
        <taxon>Eukaryota</taxon>
        <taxon>Metazoa</taxon>
        <taxon>Chordata</taxon>
        <taxon>Craniata</taxon>
        <taxon>Vertebrata</taxon>
        <taxon>Euteleostomi</taxon>
        <taxon>Amphibia</taxon>
        <taxon>Batrachia</taxon>
        <taxon>Anura</taxon>
        <taxon>Pipoidea</taxon>
        <taxon>Pipidae</taxon>
        <taxon>Xenopodinae</taxon>
        <taxon>Xenopus</taxon>
        <taxon>Xenopus</taxon>
    </lineage>
</organism>
<accession>A0A974HV34</accession>
<feature type="transmembrane region" description="Helical" evidence="1">
    <location>
        <begin position="61"/>
        <end position="83"/>
    </location>
</feature>
<reference evidence="3" key="1">
    <citation type="journal article" date="2016" name="Nature">
        <title>Genome evolution in the allotetraploid frog Xenopus laevis.</title>
        <authorList>
            <person name="Session A.M."/>
            <person name="Uno Y."/>
            <person name="Kwon T."/>
            <person name="Chapman J.A."/>
            <person name="Toyoda A."/>
            <person name="Takahashi S."/>
            <person name="Fukui A."/>
            <person name="Hikosaka A."/>
            <person name="Suzuki A."/>
            <person name="Kondo M."/>
            <person name="van Heeringen S.J."/>
            <person name="Quigley I."/>
            <person name="Heinz S."/>
            <person name="Ogino H."/>
            <person name="Ochi H."/>
            <person name="Hellsten U."/>
            <person name="Lyons J.B."/>
            <person name="Simakov O."/>
            <person name="Putnam N."/>
            <person name="Stites J."/>
            <person name="Kuroki Y."/>
            <person name="Tanaka T."/>
            <person name="Michiue T."/>
            <person name="Watanabe M."/>
            <person name="Bogdanovic O."/>
            <person name="Lister R."/>
            <person name="Georgiou G."/>
            <person name="Paranjpe S.S."/>
            <person name="van Kruijsbergen I."/>
            <person name="Shu S."/>
            <person name="Carlson J."/>
            <person name="Kinoshita T."/>
            <person name="Ohta Y."/>
            <person name="Mawaribuchi S."/>
            <person name="Jenkins J."/>
            <person name="Grimwood J."/>
            <person name="Schmutz J."/>
            <person name="Mitros T."/>
            <person name="Mozaffari S.V."/>
            <person name="Suzuki Y."/>
            <person name="Haramoto Y."/>
            <person name="Yamamoto T.S."/>
            <person name="Takagi C."/>
            <person name="Heald R."/>
            <person name="Miller K."/>
            <person name="Haudenschild C."/>
            <person name="Kitzman J."/>
            <person name="Nakayama T."/>
            <person name="Izutsu Y."/>
            <person name="Robert J."/>
            <person name="Fortriede J."/>
            <person name="Burns K."/>
            <person name="Lotay V."/>
            <person name="Karimi K."/>
            <person name="Yasuoka Y."/>
            <person name="Dichmann D.S."/>
            <person name="Flajnik M.F."/>
            <person name="Houston D.W."/>
            <person name="Shendure J."/>
            <person name="DuPasquier L."/>
            <person name="Vize P.D."/>
            <person name="Zorn A.M."/>
            <person name="Ito M."/>
            <person name="Marcotte E.M."/>
            <person name="Wallingford J.B."/>
            <person name="Ito Y."/>
            <person name="Asashima M."/>
            <person name="Ueno N."/>
            <person name="Matsuda Y."/>
            <person name="Veenstra G.J."/>
            <person name="Fujiyama A."/>
            <person name="Harland R.M."/>
            <person name="Taira M."/>
            <person name="Rokhsar D.S."/>
        </authorList>
    </citation>
    <scope>NUCLEOTIDE SEQUENCE [LARGE SCALE GENOMIC DNA]</scope>
    <source>
        <strain evidence="3">J</strain>
    </source>
</reference>
<evidence type="ECO:0000313" key="3">
    <source>
        <dbReference type="Proteomes" id="UP000694892"/>
    </source>
</evidence>
<sequence length="87" mass="9838">MLISPENMRLKTSLASFFIIYTLKAQITLKYSSKLLQGTLPAQTHYSNQKKASSFRVYPGLSLVSVIHCASLFSVLIAFFFCFPRLL</sequence>
<keyword evidence="1" id="KW-0472">Membrane</keyword>
<dbReference type="EMBL" id="CM004469">
    <property type="protein sequence ID" value="OCT91173.1"/>
    <property type="molecule type" value="Genomic_DNA"/>
</dbReference>
<dbReference type="AlphaFoldDB" id="A0A974HV34"/>
<name>A0A974HV34_XENLA</name>
<dbReference type="Proteomes" id="UP000694892">
    <property type="component" value="Chromosome 2S"/>
</dbReference>
<proteinExistence type="predicted"/>
<protein>
    <submittedName>
        <fullName evidence="2">Uncharacterized protein</fullName>
    </submittedName>
</protein>
<keyword evidence="1" id="KW-0812">Transmembrane</keyword>
<evidence type="ECO:0000313" key="2">
    <source>
        <dbReference type="EMBL" id="OCT91173.1"/>
    </source>
</evidence>
<gene>
    <name evidence="2" type="ORF">XELAEV_18014229mg</name>
</gene>
<evidence type="ECO:0000256" key="1">
    <source>
        <dbReference type="SAM" id="Phobius"/>
    </source>
</evidence>
<keyword evidence="1" id="KW-1133">Transmembrane helix</keyword>